<dbReference type="AlphaFoldDB" id="A0A5B7ZMV0"/>
<accession>A0A5B7ZMV0</accession>
<evidence type="ECO:0008006" key="4">
    <source>
        <dbReference type="Google" id="ProtNLM"/>
    </source>
</evidence>
<reference evidence="2 3" key="1">
    <citation type="submission" date="2019-06" db="EMBL/GenBank/DDBJ databases">
        <title>Thermomonas aquatica sp. nov., isolated from an industrial wastewater treatment plant.</title>
        <authorList>
            <person name="Jeon J.H."/>
            <person name="Park D.-S."/>
        </authorList>
    </citation>
    <scope>NUCLEOTIDE SEQUENCE [LARGE SCALE GENOMIC DNA]</scope>
    <source>
        <strain evidence="2 3">SY21</strain>
    </source>
</reference>
<feature type="signal peptide" evidence="1">
    <location>
        <begin position="1"/>
        <end position="26"/>
    </location>
</feature>
<feature type="chain" id="PRO_5022959306" description="Lipoprotein" evidence="1">
    <location>
        <begin position="27"/>
        <end position="222"/>
    </location>
</feature>
<dbReference type="OrthoDB" id="10008907at2"/>
<dbReference type="RefSeq" id="WP_139715165.1">
    <property type="nucleotide sequence ID" value="NZ_CP040871.1"/>
</dbReference>
<dbReference type="EMBL" id="CP040871">
    <property type="protein sequence ID" value="QDA56237.1"/>
    <property type="molecule type" value="Genomic_DNA"/>
</dbReference>
<dbReference type="PROSITE" id="PS51257">
    <property type="entry name" value="PROKAR_LIPOPROTEIN"/>
    <property type="match status" value="1"/>
</dbReference>
<evidence type="ECO:0000313" key="3">
    <source>
        <dbReference type="Proteomes" id="UP000308149"/>
    </source>
</evidence>
<dbReference type="KEGG" id="thes:FHQ07_02335"/>
<evidence type="ECO:0000256" key="1">
    <source>
        <dbReference type="SAM" id="SignalP"/>
    </source>
</evidence>
<proteinExistence type="predicted"/>
<organism evidence="2 3">
    <name type="scientific">Thermomonas aquatica</name>
    <dbReference type="NCBI Taxonomy" id="2202149"/>
    <lineage>
        <taxon>Bacteria</taxon>
        <taxon>Pseudomonadati</taxon>
        <taxon>Pseudomonadota</taxon>
        <taxon>Gammaproteobacteria</taxon>
        <taxon>Lysobacterales</taxon>
        <taxon>Lysobacteraceae</taxon>
        <taxon>Thermomonas</taxon>
    </lineage>
</organism>
<sequence length="222" mass="23980">MTMRALACMLLAALLGLAGCSSTVFQSLPSGASTDCDPAWPGRWQPVGSDASQPKDAVEIGADCRTATVKGETKPLHLTLVDTGKARYLQLHNDSGEPDCIGPGKSRCGAALLRYEREGDTIRIYDTDHAKIAAAIKDKQIDGYTERSGMRECPASSESEKIDEGKCTPGEVYRNYVAGDGKRIARLLRQHPEYFAREPLMILQRVPADAPVAPAPTPPPER</sequence>
<dbReference type="Proteomes" id="UP000308149">
    <property type="component" value="Chromosome"/>
</dbReference>
<gene>
    <name evidence="2" type="ORF">FHQ07_02335</name>
</gene>
<protein>
    <recommendedName>
        <fullName evidence="4">Lipoprotein</fullName>
    </recommendedName>
</protein>
<keyword evidence="3" id="KW-1185">Reference proteome</keyword>
<keyword evidence="1" id="KW-0732">Signal</keyword>
<name>A0A5B7ZMV0_9GAMM</name>
<evidence type="ECO:0000313" key="2">
    <source>
        <dbReference type="EMBL" id="QDA56237.1"/>
    </source>
</evidence>